<sequence>MSLPTSSLLSSSSSSSLIGEGNYLDELGMRSAAIIVAASNSPMKSTSSRGRRPSLSSSSTSIAVISRNSSFANSSSSSLNSSSHYPTLSEQNLQQYQENIINYHHPSSNPIRSNAPRKFSYSRELPYHQQDNTSNPSHLDRIIIIIIF</sequence>
<keyword evidence="3" id="KW-1185">Reference proteome</keyword>
<dbReference type="InParanoid" id="D2V2J6"/>
<reference evidence="2 3" key="1">
    <citation type="journal article" date="2010" name="Cell">
        <title>The genome of Naegleria gruberi illuminates early eukaryotic versatility.</title>
        <authorList>
            <person name="Fritz-Laylin L.K."/>
            <person name="Prochnik S.E."/>
            <person name="Ginger M.L."/>
            <person name="Dacks J.B."/>
            <person name="Carpenter M.L."/>
            <person name="Field M.C."/>
            <person name="Kuo A."/>
            <person name="Paredez A."/>
            <person name="Chapman J."/>
            <person name="Pham J."/>
            <person name="Shu S."/>
            <person name="Neupane R."/>
            <person name="Cipriano M."/>
            <person name="Mancuso J."/>
            <person name="Tu H."/>
            <person name="Salamov A."/>
            <person name="Lindquist E."/>
            <person name="Shapiro H."/>
            <person name="Lucas S."/>
            <person name="Grigoriev I.V."/>
            <person name="Cande W.Z."/>
            <person name="Fulton C."/>
            <person name="Rokhsar D.S."/>
            <person name="Dawson S.C."/>
        </authorList>
    </citation>
    <scope>NUCLEOTIDE SEQUENCE [LARGE SCALE GENOMIC DNA]</scope>
    <source>
        <strain evidence="2 3">NEG-M</strain>
    </source>
</reference>
<evidence type="ECO:0000313" key="3">
    <source>
        <dbReference type="Proteomes" id="UP000006671"/>
    </source>
</evidence>
<accession>D2V2J6</accession>
<evidence type="ECO:0000256" key="1">
    <source>
        <dbReference type="SAM" id="MobiDB-lite"/>
    </source>
</evidence>
<gene>
    <name evidence="2" type="ORF">NAEGRDRAFT_63022</name>
</gene>
<protein>
    <submittedName>
        <fullName evidence="2">Predicted protein</fullName>
    </submittedName>
</protein>
<name>D2V2J6_NAEGR</name>
<dbReference type="Proteomes" id="UP000006671">
    <property type="component" value="Unassembled WGS sequence"/>
</dbReference>
<feature type="region of interest" description="Disordered" evidence="1">
    <location>
        <begin position="40"/>
        <end position="91"/>
    </location>
</feature>
<dbReference type="VEuPathDB" id="AmoebaDB:NAEGRDRAFT_63022"/>
<proteinExistence type="predicted"/>
<organism evidence="3">
    <name type="scientific">Naegleria gruberi</name>
    <name type="common">Amoeba</name>
    <dbReference type="NCBI Taxonomy" id="5762"/>
    <lineage>
        <taxon>Eukaryota</taxon>
        <taxon>Discoba</taxon>
        <taxon>Heterolobosea</taxon>
        <taxon>Tetramitia</taxon>
        <taxon>Eutetramitia</taxon>
        <taxon>Vahlkampfiidae</taxon>
        <taxon>Naegleria</taxon>
    </lineage>
</organism>
<dbReference type="GeneID" id="8852771"/>
<dbReference type="KEGG" id="ngr:NAEGRDRAFT_63022"/>
<feature type="compositionally biased region" description="Low complexity" evidence="1">
    <location>
        <begin position="45"/>
        <end position="83"/>
    </location>
</feature>
<dbReference type="EMBL" id="GG738849">
    <property type="protein sequence ID" value="EFC49071.1"/>
    <property type="molecule type" value="Genomic_DNA"/>
</dbReference>
<dbReference type="RefSeq" id="XP_002681815.1">
    <property type="nucleotide sequence ID" value="XM_002681769.1"/>
</dbReference>
<evidence type="ECO:0000313" key="2">
    <source>
        <dbReference type="EMBL" id="EFC49071.1"/>
    </source>
</evidence>
<dbReference type="AlphaFoldDB" id="D2V2J6"/>